<dbReference type="OrthoDB" id="9808161at2"/>
<dbReference type="PROSITE" id="PS51257">
    <property type="entry name" value="PROKAR_LIPOPROTEIN"/>
    <property type="match status" value="1"/>
</dbReference>
<evidence type="ECO:0000313" key="7">
    <source>
        <dbReference type="EMBL" id="TCD03755.1"/>
    </source>
</evidence>
<feature type="transmembrane region" description="Helical" evidence="5">
    <location>
        <begin position="12"/>
        <end position="30"/>
    </location>
</feature>
<sequence length="1011" mass="111289">MKLNTFRRRHFTKILSIPLVVASCTILYSYTSLTRQKTIQSPGINGLVPAVGLDIQVMATEPMLKNPTNISVDEKGRVWVTEAYNYRFDITKKPTNPTGDRIMMLEDTNKDGVMDKSTVFYQGPEMNAPLGICVLGKRVIVAQSPYIWAFYDDNEDGKADRKEIMFQGIGGEQHDHGAHAFTFGPDGKLYFNLGNEGKQIRDKNNNPVLDQDGDPIDQNKYRQGMVLRCDPDGSNVEVVASNFRNMFEVAIDSYGTLWQSDNDDDGNKSTRINYVMEYGKFGFNDEMSNASWRSPRTNMEKETPLLHWHQNDPGVVPNLLATGAGSPSGMMVYEGTLLPKIYQNQMIHAEPGNNVVRAYPVTNKGAGYTATIANILTDPTDQWFRPVDVCAAPDGSLIIADWYDPGVGGHQAGDLDKGRIYRVFPIGKNDYTIPVFDFNSAAGLVSALQNANLTVRYKAWVGLQALGTRAIPELEKLWRQKTADSRLRARALWALVKMPGKGSTYIQQAIKDADPNIRIVGLRAARQLKLDVAGTVAKMINDADPQIKRELAIALHHNKDQNAPALWATLAAQNSGTDRWYLEALGIGADNQWDQFFKAYLKKVKNPLKDDGSKDIVWRARTDESLPYLSQLASDEKTPLENRLRYFRAFDFNTGTAKSTHLLKMLDLQNKTPDFTRLVLKHMDSKAVGSSASVQKTLKEVLPSLYGTPEYVDIIDQYKITSENPKLLQLAIEKYNMPIAGTSLAALTESGGSSLITNMLAGNDLEKSKLLLIALGSVGTKESLDLLQSVAFDTKYNLEIRKLSATAIGRSRGGRVRVQELAAAANTPADVLAELKANAPSGPRPGGAVTANIPPPSTGKDLSSLFRELTARKANAAKGKAVFARTCFVCHQVNGAGLDFGPKLSEIGSKLPKEALLENIVNPSNGINFGYETSEISMKDGSMVTGIVFSKTETEVDVKYPGGTTEKLKASDVKSIKELKTSLMPEGLDKTMNKQELADLLEYLSSLKKKS</sequence>
<evidence type="ECO:0000256" key="1">
    <source>
        <dbReference type="ARBA" id="ARBA00022617"/>
    </source>
</evidence>
<keyword evidence="8" id="KW-1185">Reference proteome</keyword>
<dbReference type="PROSITE" id="PS51007">
    <property type="entry name" value="CYTC"/>
    <property type="match status" value="1"/>
</dbReference>
<dbReference type="NCBIfam" id="TIGR02603">
    <property type="entry name" value="CxxCH_TIGR02603"/>
    <property type="match status" value="1"/>
</dbReference>
<keyword evidence="2 4" id="KW-0479">Metal-binding</keyword>
<keyword evidence="1 4" id="KW-0349">Heme</keyword>
<dbReference type="GO" id="GO:0046872">
    <property type="term" value="F:metal ion binding"/>
    <property type="evidence" value="ECO:0007669"/>
    <property type="project" value="UniProtKB-KW"/>
</dbReference>
<keyword evidence="5" id="KW-0472">Membrane</keyword>
<dbReference type="Proteomes" id="UP000293347">
    <property type="component" value="Unassembled WGS sequence"/>
</dbReference>
<dbReference type="InterPro" id="IPR055557">
    <property type="entry name" value="DUF7133"/>
</dbReference>
<keyword evidence="3 4" id="KW-0408">Iron</keyword>
<dbReference type="EMBL" id="SJSL01000001">
    <property type="protein sequence ID" value="TCD03755.1"/>
    <property type="molecule type" value="Genomic_DNA"/>
</dbReference>
<evidence type="ECO:0000256" key="3">
    <source>
        <dbReference type="ARBA" id="ARBA00023004"/>
    </source>
</evidence>
<evidence type="ECO:0000313" key="8">
    <source>
        <dbReference type="Proteomes" id="UP000293347"/>
    </source>
</evidence>
<organism evidence="7 8">
    <name type="scientific">Pedobacter psychroterrae</name>
    <dbReference type="NCBI Taxonomy" id="2530453"/>
    <lineage>
        <taxon>Bacteria</taxon>
        <taxon>Pseudomonadati</taxon>
        <taxon>Bacteroidota</taxon>
        <taxon>Sphingobacteriia</taxon>
        <taxon>Sphingobacteriales</taxon>
        <taxon>Sphingobacteriaceae</taxon>
        <taxon>Pedobacter</taxon>
    </lineage>
</organism>
<evidence type="ECO:0000256" key="4">
    <source>
        <dbReference type="PROSITE-ProRule" id="PRU00433"/>
    </source>
</evidence>
<dbReference type="InterPro" id="IPR011042">
    <property type="entry name" value="6-blade_b-propeller_TolB-like"/>
</dbReference>
<dbReference type="Pfam" id="PF00034">
    <property type="entry name" value="Cytochrom_C"/>
    <property type="match status" value="1"/>
</dbReference>
<dbReference type="Gene3D" id="2.120.10.30">
    <property type="entry name" value="TolB, C-terminal domain"/>
    <property type="match status" value="1"/>
</dbReference>
<evidence type="ECO:0000256" key="2">
    <source>
        <dbReference type="ARBA" id="ARBA00022723"/>
    </source>
</evidence>
<evidence type="ECO:0000259" key="6">
    <source>
        <dbReference type="PROSITE" id="PS51007"/>
    </source>
</evidence>
<dbReference type="SUPFAM" id="SSF50952">
    <property type="entry name" value="Soluble quinoprotein glucose dehydrogenase"/>
    <property type="match status" value="1"/>
</dbReference>
<feature type="domain" description="Cytochrome c" evidence="6">
    <location>
        <begin position="874"/>
        <end position="1008"/>
    </location>
</feature>
<dbReference type="PANTHER" id="PTHR33546:SF1">
    <property type="entry name" value="LARGE, MULTIFUNCTIONAL SECRETED PROTEIN"/>
    <property type="match status" value="1"/>
</dbReference>
<dbReference type="Gene3D" id="1.25.10.10">
    <property type="entry name" value="Leucine-rich Repeat Variant"/>
    <property type="match status" value="1"/>
</dbReference>
<dbReference type="Gene3D" id="1.10.760.10">
    <property type="entry name" value="Cytochrome c-like domain"/>
    <property type="match status" value="1"/>
</dbReference>
<evidence type="ECO:0000256" key="5">
    <source>
        <dbReference type="SAM" id="Phobius"/>
    </source>
</evidence>
<comment type="caution">
    <text evidence="7">The sequence shown here is derived from an EMBL/GenBank/DDBJ whole genome shotgun (WGS) entry which is preliminary data.</text>
</comment>
<dbReference type="InterPro" id="IPR036909">
    <property type="entry name" value="Cyt_c-like_dom_sf"/>
</dbReference>
<dbReference type="InterPro" id="IPR013427">
    <property type="entry name" value="Haem-bd_dom_put"/>
</dbReference>
<keyword evidence="5" id="KW-0812">Transmembrane</keyword>
<dbReference type="SUPFAM" id="SSF46626">
    <property type="entry name" value="Cytochrome c"/>
    <property type="match status" value="1"/>
</dbReference>
<dbReference type="InterPro" id="IPR016024">
    <property type="entry name" value="ARM-type_fold"/>
</dbReference>
<dbReference type="AlphaFoldDB" id="A0A4R0NVZ3"/>
<dbReference type="RefSeq" id="WP_131594670.1">
    <property type="nucleotide sequence ID" value="NZ_SJSL01000001.1"/>
</dbReference>
<proteinExistence type="predicted"/>
<dbReference type="InterPro" id="IPR013428">
    <property type="entry name" value="Membrane-bound_put_N"/>
</dbReference>
<dbReference type="InterPro" id="IPR011989">
    <property type="entry name" value="ARM-like"/>
</dbReference>
<dbReference type="PANTHER" id="PTHR33546">
    <property type="entry name" value="LARGE, MULTIFUNCTIONAL SECRETED PROTEIN-RELATED"/>
    <property type="match status" value="1"/>
</dbReference>
<name>A0A4R0NVZ3_9SPHI</name>
<gene>
    <name evidence="7" type="ORF">EZ437_07330</name>
</gene>
<reference evidence="7 8" key="1">
    <citation type="submission" date="2019-02" db="EMBL/GenBank/DDBJ databases">
        <title>Pedobacter sp. RP-1-14 sp. nov., isolated from Arctic soil.</title>
        <authorList>
            <person name="Dahal R.H."/>
        </authorList>
    </citation>
    <scope>NUCLEOTIDE SEQUENCE [LARGE SCALE GENOMIC DNA]</scope>
    <source>
        <strain evidence="7 8">RP-1-14</strain>
    </source>
</reference>
<dbReference type="InterPro" id="IPR009056">
    <property type="entry name" value="Cyt_c-like_dom"/>
</dbReference>
<dbReference type="NCBIfam" id="TIGR02604">
    <property type="entry name" value="Piru_Ver_Nterm"/>
    <property type="match status" value="1"/>
</dbReference>
<protein>
    <submittedName>
        <fullName evidence="7">C-type cytochrome</fullName>
    </submittedName>
</protein>
<dbReference type="InterPro" id="IPR011041">
    <property type="entry name" value="Quinoprot_gluc/sorb_DH_b-prop"/>
</dbReference>
<dbReference type="GO" id="GO:0020037">
    <property type="term" value="F:heme binding"/>
    <property type="evidence" value="ECO:0007669"/>
    <property type="project" value="InterPro"/>
</dbReference>
<dbReference type="SUPFAM" id="SSF48371">
    <property type="entry name" value="ARM repeat"/>
    <property type="match status" value="1"/>
</dbReference>
<accession>A0A4R0NVZ3</accession>
<dbReference type="GO" id="GO:0009055">
    <property type="term" value="F:electron transfer activity"/>
    <property type="evidence" value="ECO:0007669"/>
    <property type="project" value="InterPro"/>
</dbReference>
<keyword evidence="5" id="KW-1133">Transmembrane helix</keyword>
<dbReference type="Pfam" id="PF23500">
    <property type="entry name" value="DUF7133"/>
    <property type="match status" value="1"/>
</dbReference>